<dbReference type="OrthoDB" id="7877213at2"/>
<dbReference type="EMBL" id="QGLF01000002">
    <property type="protein sequence ID" value="PWR21560.1"/>
    <property type="molecule type" value="Genomic_DNA"/>
</dbReference>
<sequence>MKLAIARDQFAAVPPDTPPLQGVRWPVSPSSLAALIDLGLSDGQIAFYFSINANRVRSLRNWYGL</sequence>
<dbReference type="AlphaFoldDB" id="A0A317E5T0"/>
<proteinExistence type="predicted"/>
<gene>
    <name evidence="1" type="ORF">DKG75_06030</name>
</gene>
<evidence type="ECO:0000313" key="1">
    <source>
        <dbReference type="EMBL" id="PWR21560.1"/>
    </source>
</evidence>
<dbReference type="Proteomes" id="UP000246077">
    <property type="component" value="Unassembled WGS sequence"/>
</dbReference>
<name>A0A317E5T0_9PROT</name>
<evidence type="ECO:0000313" key="2">
    <source>
        <dbReference type="Proteomes" id="UP000246077"/>
    </source>
</evidence>
<protein>
    <submittedName>
        <fullName evidence="1">Uncharacterized protein</fullName>
    </submittedName>
</protein>
<reference evidence="2" key="1">
    <citation type="submission" date="2018-05" db="EMBL/GenBank/DDBJ databases">
        <title>Zavarzinia sp. HR-AS.</title>
        <authorList>
            <person name="Lee Y."/>
            <person name="Jeon C.O."/>
        </authorList>
    </citation>
    <scope>NUCLEOTIDE SEQUENCE [LARGE SCALE GENOMIC DNA]</scope>
    <source>
        <strain evidence="2">DSM 1231</strain>
    </source>
</reference>
<keyword evidence="2" id="KW-1185">Reference proteome</keyword>
<accession>A0A317E5T0</accession>
<dbReference type="RefSeq" id="WP_109920205.1">
    <property type="nucleotide sequence ID" value="NZ_QGLF01000002.1"/>
</dbReference>
<organism evidence="1 2">
    <name type="scientific">Zavarzinia compransoris</name>
    <dbReference type="NCBI Taxonomy" id="1264899"/>
    <lineage>
        <taxon>Bacteria</taxon>
        <taxon>Pseudomonadati</taxon>
        <taxon>Pseudomonadota</taxon>
        <taxon>Alphaproteobacteria</taxon>
        <taxon>Rhodospirillales</taxon>
        <taxon>Zavarziniaceae</taxon>
        <taxon>Zavarzinia</taxon>
    </lineage>
</organism>
<comment type="caution">
    <text evidence="1">The sequence shown here is derived from an EMBL/GenBank/DDBJ whole genome shotgun (WGS) entry which is preliminary data.</text>
</comment>